<dbReference type="GO" id="GO:0000150">
    <property type="term" value="F:DNA strand exchange activity"/>
    <property type="evidence" value="ECO:0007669"/>
    <property type="project" value="InterPro"/>
</dbReference>
<evidence type="ECO:0000256" key="1">
    <source>
        <dbReference type="ARBA" id="ARBA00023125"/>
    </source>
</evidence>
<evidence type="ECO:0000313" key="6">
    <source>
        <dbReference type="EMBL" id="MRX07181.1"/>
    </source>
</evidence>
<dbReference type="PROSITE" id="PS51736">
    <property type="entry name" value="RECOMBINASES_3"/>
    <property type="match status" value="1"/>
</dbReference>
<evidence type="ECO:0000256" key="2">
    <source>
        <dbReference type="ARBA" id="ARBA00023172"/>
    </source>
</evidence>
<evidence type="ECO:0000256" key="3">
    <source>
        <dbReference type="SAM" id="Coils"/>
    </source>
</evidence>
<dbReference type="Pfam" id="PF00239">
    <property type="entry name" value="Resolvase"/>
    <property type="match status" value="1"/>
</dbReference>
<feature type="region of interest" description="Disordered" evidence="4">
    <location>
        <begin position="582"/>
        <end position="606"/>
    </location>
</feature>
<dbReference type="AlphaFoldDB" id="A0A6L5QDK6"/>
<dbReference type="SUPFAM" id="SSF53041">
    <property type="entry name" value="Resolvase-like"/>
    <property type="match status" value="1"/>
</dbReference>
<dbReference type="CDD" id="cd00338">
    <property type="entry name" value="Ser_Recombinase"/>
    <property type="match status" value="1"/>
</dbReference>
<dbReference type="InterPro" id="IPR011109">
    <property type="entry name" value="DNA_bind_recombinase_dom"/>
</dbReference>
<feature type="coiled-coil region" evidence="3">
    <location>
        <begin position="413"/>
        <end position="474"/>
    </location>
</feature>
<dbReference type="PANTHER" id="PTHR30461">
    <property type="entry name" value="DNA-INVERTASE FROM LAMBDOID PROPHAGE"/>
    <property type="match status" value="1"/>
</dbReference>
<reference evidence="6 7" key="1">
    <citation type="submission" date="2019-11" db="EMBL/GenBank/DDBJ databases">
        <title>Novel species isolated from a subtropical stream in China.</title>
        <authorList>
            <person name="Lu H."/>
        </authorList>
    </citation>
    <scope>NUCLEOTIDE SEQUENCE [LARGE SCALE GENOMIC DNA]</scope>
    <source>
        <strain evidence="6 7">FT25W</strain>
    </source>
</reference>
<comment type="caution">
    <text evidence="6">The sequence shown here is derived from an EMBL/GenBank/DDBJ whole genome shotgun (WGS) entry which is preliminary data.</text>
</comment>
<protein>
    <recommendedName>
        <fullName evidence="5">Resolvase/invertase-type recombinase catalytic domain-containing protein</fullName>
    </recommendedName>
</protein>
<keyword evidence="7" id="KW-1185">Reference proteome</keyword>
<keyword evidence="3" id="KW-0175">Coiled coil</keyword>
<sequence>MGTGSLYTPVSTTTFAQHMNNSLNQYVEKNKIEKSELRVFSYGRFSNLKQAKGTSLARQHESAKAWCEENGVKLDESVKFEDKGKSAFSGKNAESGELAVIMKMLASGEIAPGSILLVEAFDRLTRMDIQQGMALMMSLINGGLMIVTLIDDNLWNKETLRDLPKFMMSVMNLYRGHEESKTKSDRLQDTFRLHREKGTTQAFGTAPGWLHRDSKLHPWEVDEEKAEVVRRVFELSAAGLGSKAIAGKATEEKWPVPMRLNRTEGRWHAQMAGQILKNRAVIGEHQHRISTYEARAQYWRGLEVGEPIKDYYPPIISEELWLAARASIRTRSVAKRRDTHYYNVWSGLLYCGCCGAPIQRKNETTGHSRAQLTCADRLTGATQCRTMAASNFDATMLQAIYEHDHESFAGQAARRHGDELGALEVEIDEKRKQIDRIADAIASGGGLKAFVDKAERLENEAAELKRRWAQLKEDDAVREEGILDETFVEESMSYLYVSHNEEARQKRAHLNLRLLRVVETIWVFGYDCAFIKFNNSDEIKAVPLPAKRLPSRAKEHVSRDTWVEPPKPVWDNHFANGIVLPEPRKQKPAGWQPSTVSPALYHDEAR</sequence>
<gene>
    <name evidence="6" type="ORF">GJ697_04955</name>
</gene>
<evidence type="ECO:0000256" key="4">
    <source>
        <dbReference type="SAM" id="MobiDB-lite"/>
    </source>
</evidence>
<keyword evidence="2" id="KW-0233">DNA recombination</keyword>
<dbReference type="Gene3D" id="3.90.1750.20">
    <property type="entry name" value="Putative Large Serine Recombinase, Chain B, Domain 2"/>
    <property type="match status" value="1"/>
</dbReference>
<name>A0A6L5QDK6_9BURK</name>
<feature type="domain" description="Resolvase/invertase-type recombinase catalytic" evidence="5">
    <location>
        <begin position="38"/>
        <end position="198"/>
    </location>
</feature>
<proteinExistence type="predicted"/>
<dbReference type="GO" id="GO:0003677">
    <property type="term" value="F:DNA binding"/>
    <property type="evidence" value="ECO:0007669"/>
    <property type="project" value="UniProtKB-KW"/>
</dbReference>
<organism evidence="6 7">
    <name type="scientific">Duganella alba</name>
    <dbReference type="NCBI Taxonomy" id="2666081"/>
    <lineage>
        <taxon>Bacteria</taxon>
        <taxon>Pseudomonadati</taxon>
        <taxon>Pseudomonadota</taxon>
        <taxon>Betaproteobacteria</taxon>
        <taxon>Burkholderiales</taxon>
        <taxon>Oxalobacteraceae</taxon>
        <taxon>Telluria group</taxon>
        <taxon>Duganella</taxon>
    </lineage>
</organism>
<dbReference type="SMART" id="SM00857">
    <property type="entry name" value="Resolvase"/>
    <property type="match status" value="1"/>
</dbReference>
<keyword evidence="1" id="KW-0238">DNA-binding</keyword>
<accession>A0A6L5QDK6</accession>
<dbReference type="PANTHER" id="PTHR30461:SF2">
    <property type="entry name" value="SERINE RECOMBINASE PINE-RELATED"/>
    <property type="match status" value="1"/>
</dbReference>
<dbReference type="Gene3D" id="3.40.50.1390">
    <property type="entry name" value="Resolvase, N-terminal catalytic domain"/>
    <property type="match status" value="1"/>
</dbReference>
<dbReference type="InterPro" id="IPR006119">
    <property type="entry name" value="Resolv_N"/>
</dbReference>
<dbReference type="InterPro" id="IPR050639">
    <property type="entry name" value="SSR_resolvase"/>
</dbReference>
<dbReference type="Pfam" id="PF07508">
    <property type="entry name" value="Recombinase"/>
    <property type="match status" value="1"/>
</dbReference>
<dbReference type="InterPro" id="IPR036162">
    <property type="entry name" value="Resolvase-like_N_sf"/>
</dbReference>
<evidence type="ECO:0000313" key="7">
    <source>
        <dbReference type="Proteomes" id="UP000481037"/>
    </source>
</evidence>
<dbReference type="InterPro" id="IPR038109">
    <property type="entry name" value="DNA_bind_recomb_sf"/>
</dbReference>
<dbReference type="EMBL" id="WKJM01000003">
    <property type="protein sequence ID" value="MRX07181.1"/>
    <property type="molecule type" value="Genomic_DNA"/>
</dbReference>
<dbReference type="Proteomes" id="UP000481037">
    <property type="component" value="Unassembled WGS sequence"/>
</dbReference>
<evidence type="ECO:0000259" key="5">
    <source>
        <dbReference type="PROSITE" id="PS51736"/>
    </source>
</evidence>